<dbReference type="Pfam" id="PF07883">
    <property type="entry name" value="Cupin_2"/>
    <property type="match status" value="1"/>
</dbReference>
<dbReference type="Gene3D" id="2.60.120.10">
    <property type="entry name" value="Jelly Rolls"/>
    <property type="match status" value="1"/>
</dbReference>
<dbReference type="RefSeq" id="WP_075613038.1">
    <property type="nucleotide sequence ID" value="NZ_JACIED010000002.1"/>
</dbReference>
<organism evidence="3 4">
    <name type="scientific">Allorhizobium taibaishanense</name>
    <dbReference type="NCBI Taxonomy" id="887144"/>
    <lineage>
        <taxon>Bacteria</taxon>
        <taxon>Pseudomonadati</taxon>
        <taxon>Pseudomonadota</taxon>
        <taxon>Alphaproteobacteria</taxon>
        <taxon>Hyphomicrobiales</taxon>
        <taxon>Rhizobiaceae</taxon>
        <taxon>Rhizobium/Agrobacterium group</taxon>
        <taxon>Allorhizobium</taxon>
    </lineage>
</organism>
<sequence>MPGYSARPPAIATVLIDDAVVRVTRWDFEPGAATGHHVHGLGYVVIPMTDCHFLIEDSAGERRVTSRTGEAYRRDAGVEHNVINGGSEPMSFIEIEYK</sequence>
<comment type="caution">
    <text evidence="3">The sequence shown here is derived from an EMBL/GenBank/DDBJ whole genome shotgun (WGS) entry which is preliminary data.</text>
</comment>
<dbReference type="InterPro" id="IPR014710">
    <property type="entry name" value="RmlC-like_jellyroll"/>
</dbReference>
<keyword evidence="2" id="KW-0560">Oxidoreductase</keyword>
<feature type="domain" description="Cupin type-2" evidence="1">
    <location>
        <begin position="25"/>
        <end position="95"/>
    </location>
</feature>
<dbReference type="EMBL" id="JACIED010000002">
    <property type="protein sequence ID" value="MBB4007121.1"/>
    <property type="molecule type" value="Genomic_DNA"/>
</dbReference>
<dbReference type="CDD" id="cd06982">
    <property type="entry name" value="cupin_BauB-like"/>
    <property type="match status" value="1"/>
</dbReference>
<evidence type="ECO:0000313" key="2">
    <source>
        <dbReference type="EMBL" id="MBB4007121.1"/>
    </source>
</evidence>
<dbReference type="STRING" id="887144.BJF91_23630"/>
<dbReference type="Proteomes" id="UP000544107">
    <property type="component" value="Unassembled WGS sequence"/>
</dbReference>
<dbReference type="InterPro" id="IPR011051">
    <property type="entry name" value="RmlC_Cupin_sf"/>
</dbReference>
<evidence type="ECO:0000313" key="3">
    <source>
        <dbReference type="EMBL" id="OLP51908.1"/>
    </source>
</evidence>
<keyword evidence="4" id="KW-1185">Reference proteome</keyword>
<dbReference type="EMBL" id="MKIN01000018">
    <property type="protein sequence ID" value="OLP51908.1"/>
    <property type="molecule type" value="Genomic_DNA"/>
</dbReference>
<dbReference type="GO" id="GO:0051213">
    <property type="term" value="F:dioxygenase activity"/>
    <property type="evidence" value="ECO:0007669"/>
    <property type="project" value="UniProtKB-KW"/>
</dbReference>
<evidence type="ECO:0000259" key="1">
    <source>
        <dbReference type="Pfam" id="PF07883"/>
    </source>
</evidence>
<dbReference type="InterPro" id="IPR013096">
    <property type="entry name" value="Cupin_2"/>
</dbReference>
<protein>
    <submittedName>
        <fullName evidence="2 3">Cupin</fullName>
    </submittedName>
</protein>
<dbReference type="Proteomes" id="UP000185598">
    <property type="component" value="Unassembled WGS sequence"/>
</dbReference>
<dbReference type="SUPFAM" id="SSF51182">
    <property type="entry name" value="RmlC-like cupins"/>
    <property type="match status" value="1"/>
</dbReference>
<name>A0A1Q9AAP1_9HYPH</name>
<gene>
    <name evidence="3" type="ORF">BJF91_23630</name>
    <name evidence="2" type="ORF">GGQ71_001384</name>
</gene>
<proteinExistence type="predicted"/>
<reference evidence="2 5" key="2">
    <citation type="submission" date="2020-08" db="EMBL/GenBank/DDBJ databases">
        <title>Genomic Encyclopedia of Type Strains, Phase IV (KMG-IV): sequencing the most valuable type-strain genomes for metagenomic binning, comparative biology and taxonomic classification.</title>
        <authorList>
            <person name="Goeker M."/>
        </authorList>
    </citation>
    <scope>NUCLEOTIDE SEQUENCE [LARGE SCALE GENOMIC DNA]</scope>
    <source>
        <strain evidence="2 5">DSM 100021</strain>
    </source>
</reference>
<evidence type="ECO:0000313" key="4">
    <source>
        <dbReference type="Proteomes" id="UP000185598"/>
    </source>
</evidence>
<evidence type="ECO:0000313" key="5">
    <source>
        <dbReference type="Proteomes" id="UP000544107"/>
    </source>
</evidence>
<accession>A0A1Q9AAP1</accession>
<dbReference type="OrthoDB" id="9800684at2"/>
<reference evidence="3 4" key="1">
    <citation type="submission" date="2016-09" db="EMBL/GenBank/DDBJ databases">
        <title>Rhizobium oryziradicis sp. nov., isolated from the root of rice.</title>
        <authorList>
            <person name="Zhao J."/>
            <person name="Zhang X."/>
        </authorList>
    </citation>
    <scope>NUCLEOTIDE SEQUENCE [LARGE SCALE GENOMIC DNA]</scope>
    <source>
        <strain evidence="3 4">14971</strain>
    </source>
</reference>
<keyword evidence="2" id="KW-0223">Dioxygenase</keyword>
<dbReference type="AlphaFoldDB" id="A0A1Q9AAP1"/>